<dbReference type="InterPro" id="IPR017900">
    <property type="entry name" value="4Fe4S_Fe_S_CS"/>
</dbReference>
<evidence type="ECO:0000313" key="8">
    <source>
        <dbReference type="Proteomes" id="UP000077066"/>
    </source>
</evidence>
<keyword evidence="8" id="KW-1185">Reference proteome</keyword>
<gene>
    <name evidence="7" type="primary">rsxB</name>
    <name evidence="7" type="ORF">MBFIL_04300</name>
</gene>
<dbReference type="SUPFAM" id="SSF54862">
    <property type="entry name" value="4Fe-4S ferredoxins"/>
    <property type="match status" value="1"/>
</dbReference>
<dbReference type="InterPro" id="IPR050572">
    <property type="entry name" value="Fe-S_Ferredoxin"/>
</dbReference>
<dbReference type="Gene3D" id="3.30.70.20">
    <property type="match status" value="1"/>
</dbReference>
<evidence type="ECO:0000256" key="3">
    <source>
        <dbReference type="ARBA" id="ARBA00023004"/>
    </source>
</evidence>
<evidence type="ECO:0000313" key="7">
    <source>
        <dbReference type="EMBL" id="KZX16980.1"/>
    </source>
</evidence>
<dbReference type="PANTHER" id="PTHR43687">
    <property type="entry name" value="ADENYLYLSULFATE REDUCTASE, BETA SUBUNIT"/>
    <property type="match status" value="1"/>
</dbReference>
<keyword evidence="2" id="KW-0479">Metal-binding</keyword>
<dbReference type="PATRIC" id="fig|55758.3.peg.480"/>
<name>A0A166ET11_9EURY</name>
<dbReference type="PROSITE" id="PS00198">
    <property type="entry name" value="4FE4S_FER_1"/>
    <property type="match status" value="2"/>
</dbReference>
<dbReference type="InterPro" id="IPR017896">
    <property type="entry name" value="4Fe4S_Fe-S-bd"/>
</dbReference>
<feature type="domain" description="4Fe-4S ferredoxin-type" evidence="6">
    <location>
        <begin position="2"/>
        <end position="31"/>
    </location>
</feature>
<sequence>MLQILVDPEKCTACGTCIDACPKGEIIWHVDKIAHANNLEYCHVCTICASKCPEDAILVDRNGPGDKKVHKHEHVHGDDLFS</sequence>
<organism evidence="7 8">
    <name type="scientific">Methanobrevibacter filiformis</name>
    <dbReference type="NCBI Taxonomy" id="55758"/>
    <lineage>
        <taxon>Archaea</taxon>
        <taxon>Methanobacteriati</taxon>
        <taxon>Methanobacteriota</taxon>
        <taxon>Methanomada group</taxon>
        <taxon>Methanobacteria</taxon>
        <taxon>Methanobacteriales</taxon>
        <taxon>Methanobacteriaceae</taxon>
        <taxon>Methanobrevibacter</taxon>
    </lineage>
</organism>
<dbReference type="AlphaFoldDB" id="A0A166ET11"/>
<dbReference type="PANTHER" id="PTHR43687:SF1">
    <property type="entry name" value="FERREDOXIN III"/>
    <property type="match status" value="1"/>
</dbReference>
<dbReference type="Pfam" id="PF13237">
    <property type="entry name" value="Fer4_10"/>
    <property type="match status" value="1"/>
</dbReference>
<evidence type="ECO:0000256" key="1">
    <source>
        <dbReference type="ARBA" id="ARBA00022485"/>
    </source>
</evidence>
<protein>
    <submittedName>
        <fullName evidence="7">Electron transport complex subunit RsxB</fullName>
    </submittedName>
</protein>
<dbReference type="STRING" id="55758.MBFIL_04300"/>
<dbReference type="GO" id="GO:0016491">
    <property type="term" value="F:oxidoreductase activity"/>
    <property type="evidence" value="ECO:0007669"/>
    <property type="project" value="UniProtKB-ARBA"/>
</dbReference>
<feature type="region of interest" description="Disordered" evidence="5">
    <location>
        <begin position="63"/>
        <end position="82"/>
    </location>
</feature>
<reference evidence="7 8" key="1">
    <citation type="submission" date="2016-04" db="EMBL/GenBank/DDBJ databases">
        <title>Genome sequence of Methanobrevibacter filiformis DSM 11501.</title>
        <authorList>
            <person name="Poehlein A."/>
            <person name="Seedorf H."/>
            <person name="Daniel R."/>
        </authorList>
    </citation>
    <scope>NUCLEOTIDE SEQUENCE [LARGE SCALE GENOMIC DNA]</scope>
    <source>
        <strain evidence="7 8">DSM 11501</strain>
    </source>
</reference>
<proteinExistence type="predicted"/>
<feature type="domain" description="4Fe-4S ferredoxin-type" evidence="6">
    <location>
        <begin position="32"/>
        <end position="62"/>
    </location>
</feature>
<evidence type="ECO:0000256" key="2">
    <source>
        <dbReference type="ARBA" id="ARBA00022723"/>
    </source>
</evidence>
<dbReference type="RefSeq" id="WP_066971058.1">
    <property type="nucleotide sequence ID" value="NZ_LWMT01000057.1"/>
</dbReference>
<keyword evidence="3" id="KW-0408">Iron</keyword>
<comment type="caution">
    <text evidence="7">The sequence shown here is derived from an EMBL/GenBank/DDBJ whole genome shotgun (WGS) entry which is preliminary data.</text>
</comment>
<dbReference type="GO" id="GO:0046872">
    <property type="term" value="F:metal ion binding"/>
    <property type="evidence" value="ECO:0007669"/>
    <property type="project" value="UniProtKB-KW"/>
</dbReference>
<dbReference type="GO" id="GO:0051539">
    <property type="term" value="F:4 iron, 4 sulfur cluster binding"/>
    <property type="evidence" value="ECO:0007669"/>
    <property type="project" value="UniProtKB-KW"/>
</dbReference>
<evidence type="ECO:0000256" key="4">
    <source>
        <dbReference type="ARBA" id="ARBA00023014"/>
    </source>
</evidence>
<accession>A0A166ET11</accession>
<dbReference type="PROSITE" id="PS51379">
    <property type="entry name" value="4FE4S_FER_2"/>
    <property type="match status" value="2"/>
</dbReference>
<keyword evidence="1" id="KW-0004">4Fe-4S</keyword>
<dbReference type="OrthoDB" id="5583at2157"/>
<evidence type="ECO:0000256" key="5">
    <source>
        <dbReference type="SAM" id="MobiDB-lite"/>
    </source>
</evidence>
<dbReference type="EMBL" id="LWMT01000057">
    <property type="protein sequence ID" value="KZX16980.1"/>
    <property type="molecule type" value="Genomic_DNA"/>
</dbReference>
<dbReference type="Proteomes" id="UP000077066">
    <property type="component" value="Unassembled WGS sequence"/>
</dbReference>
<keyword evidence="4" id="KW-0411">Iron-sulfur</keyword>
<evidence type="ECO:0000259" key="6">
    <source>
        <dbReference type="PROSITE" id="PS51379"/>
    </source>
</evidence>